<dbReference type="EMBL" id="JBANQN010000010">
    <property type="protein sequence ID" value="KAK6777426.1"/>
    <property type="molecule type" value="Genomic_DNA"/>
</dbReference>
<proteinExistence type="predicted"/>
<evidence type="ECO:0000313" key="3">
    <source>
        <dbReference type="Proteomes" id="UP001371456"/>
    </source>
</evidence>
<feature type="compositionally biased region" description="Basic and acidic residues" evidence="1">
    <location>
        <begin position="1"/>
        <end position="11"/>
    </location>
</feature>
<comment type="caution">
    <text evidence="2">The sequence shown here is derived from an EMBL/GenBank/DDBJ whole genome shotgun (WGS) entry which is preliminary data.</text>
</comment>
<gene>
    <name evidence="2" type="ORF">RDI58_024143</name>
</gene>
<evidence type="ECO:0000256" key="1">
    <source>
        <dbReference type="SAM" id="MobiDB-lite"/>
    </source>
</evidence>
<protein>
    <submittedName>
        <fullName evidence="2">Uncharacterized protein</fullName>
    </submittedName>
</protein>
<keyword evidence="3" id="KW-1185">Reference proteome</keyword>
<dbReference type="AlphaFoldDB" id="A0AAN8T596"/>
<evidence type="ECO:0000313" key="2">
    <source>
        <dbReference type="EMBL" id="KAK6777426.1"/>
    </source>
</evidence>
<organism evidence="2 3">
    <name type="scientific">Solanum bulbocastanum</name>
    <name type="common">Wild potato</name>
    <dbReference type="NCBI Taxonomy" id="147425"/>
    <lineage>
        <taxon>Eukaryota</taxon>
        <taxon>Viridiplantae</taxon>
        <taxon>Streptophyta</taxon>
        <taxon>Embryophyta</taxon>
        <taxon>Tracheophyta</taxon>
        <taxon>Spermatophyta</taxon>
        <taxon>Magnoliopsida</taxon>
        <taxon>eudicotyledons</taxon>
        <taxon>Gunneridae</taxon>
        <taxon>Pentapetalae</taxon>
        <taxon>asterids</taxon>
        <taxon>lamiids</taxon>
        <taxon>Solanales</taxon>
        <taxon>Solanaceae</taxon>
        <taxon>Solanoideae</taxon>
        <taxon>Solaneae</taxon>
        <taxon>Solanum</taxon>
    </lineage>
</organism>
<name>A0AAN8T596_SOLBU</name>
<accession>A0AAN8T596</accession>
<dbReference type="Proteomes" id="UP001371456">
    <property type="component" value="Unassembled WGS sequence"/>
</dbReference>
<feature type="region of interest" description="Disordered" evidence="1">
    <location>
        <begin position="1"/>
        <end position="29"/>
    </location>
</feature>
<sequence>MLNAKELKESGSKAINTTPGNKGAITWET</sequence>
<reference evidence="2 3" key="1">
    <citation type="submission" date="2024-02" db="EMBL/GenBank/DDBJ databases">
        <title>de novo genome assembly of Solanum bulbocastanum strain 11H21.</title>
        <authorList>
            <person name="Hosaka A.J."/>
        </authorList>
    </citation>
    <scope>NUCLEOTIDE SEQUENCE [LARGE SCALE GENOMIC DNA]</scope>
    <source>
        <tissue evidence="2">Young leaves</tissue>
    </source>
</reference>